<dbReference type="EMBL" id="KV442030">
    <property type="protein sequence ID" value="OAQ31349.1"/>
    <property type="molecule type" value="Genomic_DNA"/>
</dbReference>
<gene>
    <name evidence="2" type="ORF">K457DRAFT_394508</name>
</gene>
<sequence>MFGAGLNATELAELIERDLQLHVAFPCFPLDSSLGHTACSVVQKSWLDQLHNGTATSLYESKATPSKEGVNGSNINGTSSGNGSASSNGTATTGVGEVNVFINVISKTKPLQQDNWTRVRVFAESAEEKSVGLSRPQQKSLPTLTSISSNKDWNITAEDYIRELMITDDSGSFKSDEARRVAPAYPNYKDFFEQVERAGMTSGLATSV</sequence>
<feature type="compositionally biased region" description="Low complexity" evidence="1">
    <location>
        <begin position="69"/>
        <end position="90"/>
    </location>
</feature>
<proteinExistence type="predicted"/>
<organism evidence="2 3">
    <name type="scientific">Linnemannia elongata AG-77</name>
    <dbReference type="NCBI Taxonomy" id="1314771"/>
    <lineage>
        <taxon>Eukaryota</taxon>
        <taxon>Fungi</taxon>
        <taxon>Fungi incertae sedis</taxon>
        <taxon>Mucoromycota</taxon>
        <taxon>Mortierellomycotina</taxon>
        <taxon>Mortierellomycetes</taxon>
        <taxon>Mortierellales</taxon>
        <taxon>Mortierellaceae</taxon>
        <taxon>Linnemannia</taxon>
    </lineage>
</organism>
<protein>
    <submittedName>
        <fullName evidence="2">Uncharacterized protein</fullName>
    </submittedName>
</protein>
<accession>A0A197K4G0</accession>
<feature type="region of interest" description="Disordered" evidence="1">
    <location>
        <begin position="58"/>
        <end position="90"/>
    </location>
</feature>
<dbReference type="Proteomes" id="UP000078512">
    <property type="component" value="Unassembled WGS sequence"/>
</dbReference>
<evidence type="ECO:0000313" key="2">
    <source>
        <dbReference type="EMBL" id="OAQ31349.1"/>
    </source>
</evidence>
<dbReference type="AlphaFoldDB" id="A0A197K4G0"/>
<evidence type="ECO:0000256" key="1">
    <source>
        <dbReference type="SAM" id="MobiDB-lite"/>
    </source>
</evidence>
<evidence type="ECO:0000313" key="3">
    <source>
        <dbReference type="Proteomes" id="UP000078512"/>
    </source>
</evidence>
<name>A0A197K4G0_9FUNG</name>
<reference evidence="2 3" key="1">
    <citation type="submission" date="2016-05" db="EMBL/GenBank/DDBJ databases">
        <title>Genome sequencing reveals origins of a unique bacterial endosymbiosis in the earliest lineages of terrestrial Fungi.</title>
        <authorList>
            <consortium name="DOE Joint Genome Institute"/>
            <person name="Uehling J."/>
            <person name="Gryganskyi A."/>
            <person name="Hameed K."/>
            <person name="Tschaplinski T."/>
            <person name="Misztal P."/>
            <person name="Wu S."/>
            <person name="Desiro A."/>
            <person name="Vande Pol N."/>
            <person name="Du Z.-Y."/>
            <person name="Zienkiewicz A."/>
            <person name="Zienkiewicz K."/>
            <person name="Morin E."/>
            <person name="Tisserant E."/>
            <person name="Splivallo R."/>
            <person name="Hainaut M."/>
            <person name="Henrissat B."/>
            <person name="Ohm R."/>
            <person name="Kuo A."/>
            <person name="Yan J."/>
            <person name="Lipzen A."/>
            <person name="Nolan M."/>
            <person name="Labutti K."/>
            <person name="Barry K."/>
            <person name="Goldstein A."/>
            <person name="Labbe J."/>
            <person name="Schadt C."/>
            <person name="Tuskan G."/>
            <person name="Grigoriev I."/>
            <person name="Martin F."/>
            <person name="Vilgalys R."/>
            <person name="Bonito G."/>
        </authorList>
    </citation>
    <scope>NUCLEOTIDE SEQUENCE [LARGE SCALE GENOMIC DNA]</scope>
    <source>
        <strain evidence="2 3">AG-77</strain>
    </source>
</reference>
<keyword evidence="3" id="KW-1185">Reference proteome</keyword>